<feature type="transmembrane region" description="Helical" evidence="1">
    <location>
        <begin position="597"/>
        <end position="615"/>
    </location>
</feature>
<dbReference type="EMBL" id="CP102382">
    <property type="protein sequence ID" value="UUV21186.1"/>
    <property type="molecule type" value="Genomic_DNA"/>
</dbReference>
<evidence type="ECO:0000313" key="2">
    <source>
        <dbReference type="EMBL" id="UUV21186.1"/>
    </source>
</evidence>
<feature type="transmembrane region" description="Helical" evidence="1">
    <location>
        <begin position="479"/>
        <end position="500"/>
    </location>
</feature>
<gene>
    <name evidence="2" type="ORF">NPX36_12785</name>
</gene>
<keyword evidence="1" id="KW-0812">Transmembrane</keyword>
<keyword evidence="1" id="KW-1133">Transmembrane helix</keyword>
<organism evidence="2 3">
    <name type="scientific">Paenimyroides aestuarii</name>
    <dbReference type="NCBI Taxonomy" id="2968490"/>
    <lineage>
        <taxon>Bacteria</taxon>
        <taxon>Pseudomonadati</taxon>
        <taxon>Bacteroidota</taxon>
        <taxon>Flavobacteriia</taxon>
        <taxon>Flavobacteriales</taxon>
        <taxon>Flavobacteriaceae</taxon>
        <taxon>Paenimyroides</taxon>
    </lineage>
</organism>
<keyword evidence="1" id="KW-0472">Membrane</keyword>
<evidence type="ECO:0008006" key="4">
    <source>
        <dbReference type="Google" id="ProtNLM"/>
    </source>
</evidence>
<evidence type="ECO:0000313" key="3">
    <source>
        <dbReference type="Proteomes" id="UP001317001"/>
    </source>
</evidence>
<feature type="transmembrane region" description="Helical" evidence="1">
    <location>
        <begin position="455"/>
        <end position="472"/>
    </location>
</feature>
<evidence type="ECO:0000256" key="1">
    <source>
        <dbReference type="SAM" id="Phobius"/>
    </source>
</evidence>
<protein>
    <recommendedName>
        <fullName evidence="4">ABC transporter permease</fullName>
    </recommendedName>
</protein>
<sequence length="623" mass="72711">MNFINKINKYLIDRYPTIWNTRIVWMLALSILLHILFFFIGYVSHNNPVSLQNSGVIDDFFSSGFILVNIIISVLLLVGWLVYMFKNNGFKNFYPTSNWKLFGQFVCYLVIIFASITFYFSYMFGFRTYINQAYPNNEFVKDVAIINKAYPFLSLEYQDFELDKKAYPKMFMDLYCETNSNYIHYNEPFYTLKEKYYQFFRLYEVAVTERDVNRDFKYPAAEYKKGTELAYKNIVADTCFYYFKKEVVDVSSHVKSAEFSYYNFSRAFYTVDFNTVDYFDRYNNSYNYPEPTYNGMYGINLNANKNYNFSKDFAGILDRKNPQEIKKILNDFLEVSKKYQIKTDLSTDTWFKMVYHPTDFEVKHFIASEKPSPTTYYAATADSATVVSNAAYEEVEVAQDAAATVSATVATENENLLSNYYYKKLSKNYYEIDHLNYLLRSVELVKTVDFVSRSIHIYIWMTFFLSTLIFCFRVTNLRAVLFSGVTAGVLSLVVGLISLMYAMGVSNDQEYFVAYLVLSISTIVLLIPLLFVNSRHKLFTAIFMNISINGFVLYVLLILGIISMHQNDACRDMPGYYDSYASRTCTTLLEDLDMNTSYILLAAGLIFIFLYTAVIKKWRAVSE</sequence>
<feature type="transmembrane region" description="Helical" evidence="1">
    <location>
        <begin position="538"/>
        <end position="562"/>
    </location>
</feature>
<feature type="transmembrane region" description="Helical" evidence="1">
    <location>
        <begin position="23"/>
        <end position="44"/>
    </location>
</feature>
<reference evidence="2 3" key="1">
    <citation type="submission" date="2022-08" db="EMBL/GenBank/DDBJ databases">
        <title>Myroides zhujiangensis sp. nov., a novel bacterium isolated from sediment in the Pearl River Estuary.</title>
        <authorList>
            <person name="Cui L."/>
        </authorList>
    </citation>
    <scope>NUCLEOTIDE SEQUENCE [LARGE SCALE GENOMIC DNA]</scope>
    <source>
        <strain evidence="2 3">SCSIO 72103</strain>
    </source>
</reference>
<feature type="transmembrane region" description="Helical" evidence="1">
    <location>
        <begin position="64"/>
        <end position="85"/>
    </location>
</feature>
<feature type="transmembrane region" description="Helical" evidence="1">
    <location>
        <begin position="512"/>
        <end position="531"/>
    </location>
</feature>
<name>A0ABY5NRJ3_9FLAO</name>
<feature type="transmembrane region" description="Helical" evidence="1">
    <location>
        <begin position="105"/>
        <end position="125"/>
    </location>
</feature>
<accession>A0ABY5NRJ3</accession>
<proteinExistence type="predicted"/>
<keyword evidence="3" id="KW-1185">Reference proteome</keyword>
<dbReference type="RefSeq" id="WP_257499112.1">
    <property type="nucleotide sequence ID" value="NZ_CP102382.1"/>
</dbReference>
<dbReference type="Proteomes" id="UP001317001">
    <property type="component" value="Chromosome"/>
</dbReference>